<name>A0A7R9FEK9_9NEOP</name>
<reference evidence="1" key="1">
    <citation type="submission" date="2020-11" db="EMBL/GenBank/DDBJ databases">
        <authorList>
            <person name="Tran Van P."/>
        </authorList>
    </citation>
    <scope>NUCLEOTIDE SEQUENCE</scope>
</reference>
<sequence>MKLSVTVKACP</sequence>
<dbReference type="EMBL" id="OD587623">
    <property type="protein sequence ID" value="CAD7451231.1"/>
    <property type="molecule type" value="Genomic_DNA"/>
</dbReference>
<protein>
    <submittedName>
        <fullName evidence="1">Uncharacterized protein</fullName>
    </submittedName>
</protein>
<gene>
    <name evidence="1" type="ORF">TBIB3V08_LOCUS13500</name>
</gene>
<accession>A0A7R9FEK9</accession>
<proteinExistence type="predicted"/>
<organism evidence="1">
    <name type="scientific">Timema bartmani</name>
    <dbReference type="NCBI Taxonomy" id="61472"/>
    <lineage>
        <taxon>Eukaryota</taxon>
        <taxon>Metazoa</taxon>
        <taxon>Ecdysozoa</taxon>
        <taxon>Arthropoda</taxon>
        <taxon>Hexapoda</taxon>
        <taxon>Insecta</taxon>
        <taxon>Pterygota</taxon>
        <taxon>Neoptera</taxon>
        <taxon>Polyneoptera</taxon>
        <taxon>Phasmatodea</taxon>
        <taxon>Timematodea</taxon>
        <taxon>Timematoidea</taxon>
        <taxon>Timematidae</taxon>
        <taxon>Timema</taxon>
    </lineage>
</organism>
<evidence type="ECO:0000313" key="1">
    <source>
        <dbReference type="EMBL" id="CAD7451231.1"/>
    </source>
</evidence>